<evidence type="ECO:0000256" key="2">
    <source>
        <dbReference type="SAM" id="Phobius"/>
    </source>
</evidence>
<dbReference type="Gene3D" id="1.10.10.1320">
    <property type="entry name" value="Anti-sigma factor, zinc-finger domain"/>
    <property type="match status" value="1"/>
</dbReference>
<keyword evidence="2" id="KW-1133">Transmembrane helix</keyword>
<dbReference type="Pfam" id="PF13490">
    <property type="entry name" value="zf-HC2"/>
    <property type="match status" value="1"/>
</dbReference>
<evidence type="ECO:0000313" key="5">
    <source>
        <dbReference type="Proteomes" id="UP000317691"/>
    </source>
</evidence>
<feature type="compositionally biased region" description="Low complexity" evidence="1">
    <location>
        <begin position="65"/>
        <end position="77"/>
    </location>
</feature>
<proteinExistence type="predicted"/>
<accession>A0A538TT31</accession>
<dbReference type="PRINTS" id="PR01217">
    <property type="entry name" value="PRICHEXTENSN"/>
</dbReference>
<keyword evidence="2" id="KW-0812">Transmembrane</keyword>
<feature type="transmembrane region" description="Helical" evidence="2">
    <location>
        <begin position="191"/>
        <end position="215"/>
    </location>
</feature>
<gene>
    <name evidence="4" type="ORF">E6K79_02340</name>
</gene>
<dbReference type="InterPro" id="IPR041916">
    <property type="entry name" value="Anti_sigma_zinc_sf"/>
</dbReference>
<reference evidence="4 5" key="1">
    <citation type="journal article" date="2019" name="Nat. Microbiol.">
        <title>Mediterranean grassland soil C-N compound turnover is dependent on rainfall and depth, and is mediated by genomically divergent microorganisms.</title>
        <authorList>
            <person name="Diamond S."/>
            <person name="Andeer P.F."/>
            <person name="Li Z."/>
            <person name="Crits-Christoph A."/>
            <person name="Burstein D."/>
            <person name="Anantharaman K."/>
            <person name="Lane K.R."/>
            <person name="Thomas B.C."/>
            <person name="Pan C."/>
            <person name="Northen T.R."/>
            <person name="Banfield J.F."/>
        </authorList>
    </citation>
    <scope>NUCLEOTIDE SEQUENCE [LARGE SCALE GENOMIC DNA]</scope>
    <source>
        <strain evidence="4">WS_9</strain>
    </source>
</reference>
<feature type="compositionally biased region" description="Low complexity" evidence="1">
    <location>
        <begin position="104"/>
        <end position="128"/>
    </location>
</feature>
<evidence type="ECO:0000256" key="1">
    <source>
        <dbReference type="SAM" id="MobiDB-lite"/>
    </source>
</evidence>
<sequence length="546" mass="55932">MICAEAKLKLEPCVSGTLSPEDRIALEEHLAVCEGCRLELELTRAVMGAPSFEGPDEPLAPAAQSPETTESIESTPEAQSSMPMHGEARASTPLFDEISFADVGSEPSAAGSGTPPAAGGKASGSSEADPFANFTPKAEAPAEQPAATWDFEPADVPRDSAPPEGSLSFANEALKRKRDADEKRKTTLVRLALWGGGIGCGLVLLGVSVWIALAFRQDKALDVTPDGGTPSVAPQPDATATPSAPDGSTTTTPSATAQPTPAPSATTQPTTTSAPTQPTTGSGAPPSPAPTILDATPGVASSPGPPPDATKSGSRTAKGKPKAGTSAAAKSPKDANSGDGEGFPWRPVDDVPTAPSRVVRTTGTRQAPDAAAPKPVAPEAAPQPEAALEPRPAPVNPSETSWPERGTAPSGGAPAPSAGATTPANPPPQPAGEAAQPQQDRASMRPIDRLQLATGFAAKNADLAALRKLKSSWKSLVGSTAGPDRTRAKLEYADCLWSIQELSGRNSDRRDALTAYRDYVLNAPAGGTNSRTVGRMRYLEDVLIDK</sequence>
<keyword evidence="2" id="KW-0472">Membrane</keyword>
<dbReference type="EMBL" id="VBOZ01000008">
    <property type="protein sequence ID" value="TMQ66764.1"/>
    <property type="molecule type" value="Genomic_DNA"/>
</dbReference>
<evidence type="ECO:0000313" key="4">
    <source>
        <dbReference type="EMBL" id="TMQ66764.1"/>
    </source>
</evidence>
<protein>
    <recommendedName>
        <fullName evidence="3">Putative zinc-finger domain-containing protein</fullName>
    </recommendedName>
</protein>
<feature type="region of interest" description="Disordered" evidence="1">
    <location>
        <begin position="103"/>
        <end position="145"/>
    </location>
</feature>
<feature type="compositionally biased region" description="Low complexity" evidence="1">
    <location>
        <begin position="367"/>
        <end position="390"/>
    </location>
</feature>
<feature type="region of interest" description="Disordered" evidence="1">
    <location>
        <begin position="49"/>
        <end position="87"/>
    </location>
</feature>
<feature type="domain" description="Putative zinc-finger" evidence="3">
    <location>
        <begin position="3"/>
        <end position="37"/>
    </location>
</feature>
<dbReference type="Proteomes" id="UP000317691">
    <property type="component" value="Unassembled WGS sequence"/>
</dbReference>
<feature type="compositionally biased region" description="Low complexity" evidence="1">
    <location>
        <begin position="238"/>
        <end position="283"/>
    </location>
</feature>
<dbReference type="AlphaFoldDB" id="A0A538TT31"/>
<evidence type="ECO:0000259" key="3">
    <source>
        <dbReference type="Pfam" id="PF13490"/>
    </source>
</evidence>
<feature type="region of interest" description="Disordered" evidence="1">
    <location>
        <begin position="225"/>
        <end position="442"/>
    </location>
</feature>
<organism evidence="4 5">
    <name type="scientific">Eiseniibacteriota bacterium</name>
    <dbReference type="NCBI Taxonomy" id="2212470"/>
    <lineage>
        <taxon>Bacteria</taxon>
        <taxon>Candidatus Eiseniibacteriota</taxon>
    </lineage>
</organism>
<dbReference type="InterPro" id="IPR027383">
    <property type="entry name" value="Znf_put"/>
</dbReference>
<comment type="caution">
    <text evidence="4">The sequence shown here is derived from an EMBL/GenBank/DDBJ whole genome shotgun (WGS) entry which is preliminary data.</text>
</comment>
<name>A0A538TT31_UNCEI</name>
<feature type="compositionally biased region" description="Low complexity" evidence="1">
    <location>
        <begin position="406"/>
        <end position="423"/>
    </location>
</feature>